<dbReference type="Proteomes" id="UP000314294">
    <property type="component" value="Unassembled WGS sequence"/>
</dbReference>
<evidence type="ECO:0000256" key="1">
    <source>
        <dbReference type="SAM" id="MobiDB-lite"/>
    </source>
</evidence>
<protein>
    <submittedName>
        <fullName evidence="2">Uncharacterized protein</fullName>
    </submittedName>
</protein>
<dbReference type="AlphaFoldDB" id="A0A4Z2IAL7"/>
<dbReference type="EMBL" id="SRLO01000113">
    <property type="protein sequence ID" value="TNN74442.1"/>
    <property type="molecule type" value="Genomic_DNA"/>
</dbReference>
<reference evidence="2 3" key="1">
    <citation type="submission" date="2019-03" db="EMBL/GenBank/DDBJ databases">
        <title>First draft genome of Liparis tanakae, snailfish: a comprehensive survey of snailfish specific genes.</title>
        <authorList>
            <person name="Kim W."/>
            <person name="Song I."/>
            <person name="Jeong J.-H."/>
            <person name="Kim D."/>
            <person name="Kim S."/>
            <person name="Ryu S."/>
            <person name="Song J.Y."/>
            <person name="Lee S.K."/>
        </authorList>
    </citation>
    <scope>NUCLEOTIDE SEQUENCE [LARGE SCALE GENOMIC DNA]</scope>
    <source>
        <tissue evidence="2">Muscle</tissue>
    </source>
</reference>
<evidence type="ECO:0000313" key="3">
    <source>
        <dbReference type="Proteomes" id="UP000314294"/>
    </source>
</evidence>
<sequence length="69" mass="7450">MQQQLLDHRCAPPAPPPPVHVGTIGDQVVRSHLRQPREGQTEGPPAAKLGLPRGLGQNLTQVKLSLLTF</sequence>
<name>A0A4Z2IAL7_9TELE</name>
<accession>A0A4Z2IAL7</accession>
<evidence type="ECO:0000313" key="2">
    <source>
        <dbReference type="EMBL" id="TNN74442.1"/>
    </source>
</evidence>
<comment type="caution">
    <text evidence="2">The sequence shown here is derived from an EMBL/GenBank/DDBJ whole genome shotgun (WGS) entry which is preliminary data.</text>
</comment>
<feature type="region of interest" description="Disordered" evidence="1">
    <location>
        <begin position="32"/>
        <end position="55"/>
    </location>
</feature>
<organism evidence="2 3">
    <name type="scientific">Liparis tanakae</name>
    <name type="common">Tanaka's snailfish</name>
    <dbReference type="NCBI Taxonomy" id="230148"/>
    <lineage>
        <taxon>Eukaryota</taxon>
        <taxon>Metazoa</taxon>
        <taxon>Chordata</taxon>
        <taxon>Craniata</taxon>
        <taxon>Vertebrata</taxon>
        <taxon>Euteleostomi</taxon>
        <taxon>Actinopterygii</taxon>
        <taxon>Neopterygii</taxon>
        <taxon>Teleostei</taxon>
        <taxon>Neoteleostei</taxon>
        <taxon>Acanthomorphata</taxon>
        <taxon>Eupercaria</taxon>
        <taxon>Perciformes</taxon>
        <taxon>Cottioidei</taxon>
        <taxon>Cottales</taxon>
        <taxon>Liparidae</taxon>
        <taxon>Liparis</taxon>
    </lineage>
</organism>
<gene>
    <name evidence="2" type="ORF">EYF80_015222</name>
</gene>
<keyword evidence="3" id="KW-1185">Reference proteome</keyword>
<proteinExistence type="predicted"/>
<feature type="compositionally biased region" description="Basic and acidic residues" evidence="1">
    <location>
        <begin position="1"/>
        <end position="10"/>
    </location>
</feature>
<feature type="region of interest" description="Disordered" evidence="1">
    <location>
        <begin position="1"/>
        <end position="20"/>
    </location>
</feature>